<dbReference type="CDD" id="cd04645">
    <property type="entry name" value="LbH_gamma_CA_like"/>
    <property type="match status" value="1"/>
</dbReference>
<dbReference type="InterPro" id="IPR011004">
    <property type="entry name" value="Trimer_LpxA-like_sf"/>
</dbReference>
<name>A0ABZ2C7L0_9BACI</name>
<dbReference type="InterPro" id="IPR001451">
    <property type="entry name" value="Hexapep"/>
</dbReference>
<organism evidence="1 2">
    <name type="scientific">Niallia oryzisoli</name>
    <dbReference type="NCBI Taxonomy" id="1737571"/>
    <lineage>
        <taxon>Bacteria</taxon>
        <taxon>Bacillati</taxon>
        <taxon>Bacillota</taxon>
        <taxon>Bacilli</taxon>
        <taxon>Bacillales</taxon>
        <taxon>Bacillaceae</taxon>
        <taxon>Niallia</taxon>
    </lineage>
</organism>
<dbReference type="RefSeq" id="WP_338448222.1">
    <property type="nucleotide sequence ID" value="NZ_CP137640.1"/>
</dbReference>
<accession>A0ABZ2C7L0</accession>
<dbReference type="Proteomes" id="UP001357223">
    <property type="component" value="Chromosome"/>
</dbReference>
<sequence length="173" mass="18436">MGIYSLDGISPKIHPSAYIAPGAQIIGNVEIKENATIWFNAVLRGDVEKITIGEGANVQDGAIIHTDTGFPTTIAKNASIGHQCVIHGCTIEENAMIGMNATVLSGAVIKRQAFVSAGALVGEGKIIEGKMLAVGIPAKPIKVLSNELINRVKRGAEFYQKNGKRFRDQNILE</sequence>
<dbReference type="PANTHER" id="PTHR13061">
    <property type="entry name" value="DYNACTIN SUBUNIT P25"/>
    <property type="match status" value="1"/>
</dbReference>
<dbReference type="Gene3D" id="2.160.10.10">
    <property type="entry name" value="Hexapeptide repeat proteins"/>
    <property type="match status" value="1"/>
</dbReference>
<proteinExistence type="predicted"/>
<dbReference type="Pfam" id="PF00132">
    <property type="entry name" value="Hexapep"/>
    <property type="match status" value="2"/>
</dbReference>
<dbReference type="InterPro" id="IPR047324">
    <property type="entry name" value="LbH_gamma_CA-like"/>
</dbReference>
<evidence type="ECO:0000313" key="2">
    <source>
        <dbReference type="Proteomes" id="UP001357223"/>
    </source>
</evidence>
<protein>
    <submittedName>
        <fullName evidence="1">Gamma carbonic anhydrase family protein</fullName>
    </submittedName>
</protein>
<evidence type="ECO:0000313" key="1">
    <source>
        <dbReference type="EMBL" id="WVX79288.1"/>
    </source>
</evidence>
<dbReference type="SUPFAM" id="SSF51161">
    <property type="entry name" value="Trimeric LpxA-like enzymes"/>
    <property type="match status" value="1"/>
</dbReference>
<keyword evidence="2" id="KW-1185">Reference proteome</keyword>
<gene>
    <name evidence="1" type="ORF">R4Z09_18500</name>
</gene>
<dbReference type="InterPro" id="IPR050484">
    <property type="entry name" value="Transf_Hexapept/Carb_Anhydrase"/>
</dbReference>
<reference evidence="1 2" key="1">
    <citation type="submission" date="2023-10" db="EMBL/GenBank/DDBJ databases">
        <title>Niallia locisalis sp.nov. isolated from a salt pond sample.</title>
        <authorList>
            <person name="Li X.-J."/>
            <person name="Dong L."/>
        </authorList>
    </citation>
    <scope>NUCLEOTIDE SEQUENCE [LARGE SCALE GENOMIC DNA]</scope>
    <source>
        <strain evidence="1 2">DSM 29761</strain>
    </source>
</reference>
<dbReference type="PANTHER" id="PTHR13061:SF29">
    <property type="entry name" value="GAMMA CARBONIC ANHYDRASE-LIKE 1, MITOCHONDRIAL-RELATED"/>
    <property type="match status" value="1"/>
</dbReference>
<dbReference type="EMBL" id="CP137640">
    <property type="protein sequence ID" value="WVX79288.1"/>
    <property type="molecule type" value="Genomic_DNA"/>
</dbReference>